<feature type="compositionally biased region" description="Acidic residues" evidence="1">
    <location>
        <begin position="219"/>
        <end position="228"/>
    </location>
</feature>
<gene>
    <name evidence="2" type="ORF">KP509_16G068000</name>
</gene>
<comment type="caution">
    <text evidence="2">The sequence shown here is derived from an EMBL/GenBank/DDBJ whole genome shotgun (WGS) entry which is preliminary data.</text>
</comment>
<reference evidence="2" key="1">
    <citation type="submission" date="2021-08" db="EMBL/GenBank/DDBJ databases">
        <title>WGS assembly of Ceratopteris richardii.</title>
        <authorList>
            <person name="Marchant D.B."/>
            <person name="Chen G."/>
            <person name="Jenkins J."/>
            <person name="Shu S."/>
            <person name="Leebens-Mack J."/>
            <person name="Grimwood J."/>
            <person name="Schmutz J."/>
            <person name="Soltis P."/>
            <person name="Soltis D."/>
            <person name="Chen Z.-H."/>
        </authorList>
    </citation>
    <scope>NUCLEOTIDE SEQUENCE</scope>
    <source>
        <strain evidence="2">Whitten #5841</strain>
        <tissue evidence="2">Leaf</tissue>
    </source>
</reference>
<dbReference type="PANTHER" id="PTHR31960">
    <property type="entry name" value="F-BOX PROTEIN PP2-A15"/>
    <property type="match status" value="1"/>
</dbReference>
<accession>A0A8T2SZM0</accession>
<feature type="compositionally biased region" description="Basic and acidic residues" evidence="1">
    <location>
        <begin position="145"/>
        <end position="165"/>
    </location>
</feature>
<dbReference type="InterPro" id="IPR025886">
    <property type="entry name" value="PP2-like"/>
</dbReference>
<feature type="compositionally biased region" description="Acidic residues" evidence="1">
    <location>
        <begin position="185"/>
        <end position="201"/>
    </location>
</feature>
<dbReference type="AlphaFoldDB" id="A0A8T2SZM0"/>
<dbReference type="Pfam" id="PF14299">
    <property type="entry name" value="PP2"/>
    <property type="match status" value="1"/>
</dbReference>
<evidence type="ECO:0000256" key="1">
    <source>
        <dbReference type="SAM" id="MobiDB-lite"/>
    </source>
</evidence>
<evidence type="ECO:0000313" key="3">
    <source>
        <dbReference type="Proteomes" id="UP000825935"/>
    </source>
</evidence>
<feature type="compositionally biased region" description="Basic and acidic residues" evidence="1">
    <location>
        <begin position="202"/>
        <end position="218"/>
    </location>
</feature>
<dbReference type="Proteomes" id="UP000825935">
    <property type="component" value="Chromosome 16"/>
</dbReference>
<sequence length="267" mass="29673">MISARALSICWGENPTYWRWTPWRGAMFEEVAYLDAVCWFDISGVFRQVLKPGNYRVSFRMQLYSSWGNTPITLSLEDTASAHPPHVSEVFFDGRTKFKRRRCIPPAQTLDPENVTPETNDGNQLDHAQDGIGIGEEGTDGDGSDDGHDHTADGLNGSDDHHSYENDDDGGGDGSGGSDNHNNEDDNECEDDEDSGDDGDVYDEKLLYIEEQHIHNDDNCENDDDEGADASGDSDKQDNDNDDKCEDNGDEDSTDDEDDDEDSNDDK</sequence>
<organism evidence="2 3">
    <name type="scientific">Ceratopteris richardii</name>
    <name type="common">Triangle waterfern</name>
    <dbReference type="NCBI Taxonomy" id="49495"/>
    <lineage>
        <taxon>Eukaryota</taxon>
        <taxon>Viridiplantae</taxon>
        <taxon>Streptophyta</taxon>
        <taxon>Embryophyta</taxon>
        <taxon>Tracheophyta</taxon>
        <taxon>Polypodiopsida</taxon>
        <taxon>Polypodiidae</taxon>
        <taxon>Polypodiales</taxon>
        <taxon>Pteridineae</taxon>
        <taxon>Pteridaceae</taxon>
        <taxon>Parkerioideae</taxon>
        <taxon>Ceratopteris</taxon>
    </lineage>
</organism>
<dbReference type="PANTHER" id="PTHR31960:SF2">
    <property type="entry name" value="F-BOX PROTEIN PP2-A15"/>
    <property type="match status" value="1"/>
</dbReference>
<protein>
    <submittedName>
        <fullName evidence="2">Uncharacterized protein</fullName>
    </submittedName>
</protein>
<proteinExistence type="predicted"/>
<dbReference type="OrthoDB" id="1918565at2759"/>
<keyword evidence="3" id="KW-1185">Reference proteome</keyword>
<evidence type="ECO:0000313" key="2">
    <source>
        <dbReference type="EMBL" id="KAH7388287.1"/>
    </source>
</evidence>
<feature type="compositionally biased region" description="Acidic residues" evidence="1">
    <location>
        <begin position="240"/>
        <end position="267"/>
    </location>
</feature>
<feature type="region of interest" description="Disordered" evidence="1">
    <location>
        <begin position="105"/>
        <end position="267"/>
    </location>
</feature>
<dbReference type="EMBL" id="CM035421">
    <property type="protein sequence ID" value="KAH7388287.1"/>
    <property type="molecule type" value="Genomic_DNA"/>
</dbReference>
<name>A0A8T2SZM0_CERRI</name>